<evidence type="ECO:0000259" key="3">
    <source>
        <dbReference type="Pfam" id="PF13751"/>
    </source>
</evidence>
<feature type="compositionally biased region" description="Basic and acidic residues" evidence="1">
    <location>
        <begin position="222"/>
        <end position="233"/>
    </location>
</feature>
<dbReference type="Proteomes" id="UP000000742">
    <property type="component" value="Chromosome"/>
</dbReference>
<dbReference type="InterPro" id="IPR025668">
    <property type="entry name" value="Tnp_DDE_dom"/>
</dbReference>
<dbReference type="InterPro" id="IPR008490">
    <property type="entry name" value="Transposase_InsH_N"/>
</dbReference>
<dbReference type="PANTHER" id="PTHR33408">
    <property type="entry name" value="TRANSPOSASE"/>
    <property type="match status" value="1"/>
</dbReference>
<dbReference type="EMBL" id="CP000922">
    <property type="protein sequence ID" value="ACJ35160.1"/>
    <property type="molecule type" value="Genomic_DNA"/>
</dbReference>
<feature type="region of interest" description="Disordered" evidence="1">
    <location>
        <begin position="209"/>
        <end position="233"/>
    </location>
</feature>
<dbReference type="KEGG" id="afl:Aflv_2807"/>
<dbReference type="HOGENOM" id="CLU_021293_2_3_9"/>
<dbReference type="PANTHER" id="PTHR33408:SF2">
    <property type="entry name" value="TRANSPOSASE DDE DOMAIN-CONTAINING PROTEIN"/>
    <property type="match status" value="1"/>
</dbReference>
<sequence>MHNDAACRQSRQAVLIYRYKGIGGGNRMLQRHQEDRRHVETTVKIDDLVPEDHLVRKLEKAIDFSFIYDIVKDLYSPDHGRPSIDPVVLFKMYLIRYIFGIRSMRETVEQIRTNVAYRWFLGLSLHDPVPHHSTPSKNYARRFAGTDVFQKIFSRILEEAFQHGLVDPSVVFVDSTHVKASANKRKFNTEVAEVEAKAYQEELEREIERDRIAHGKSPLPPETDKKKREVKVSKTDPESGMFVKNERERVFAYSYHTACDRHGWILQSYVTAANVHDSQAFFELFERVKQEVKQRPKDVCIDAGYKTPAIAKYLLEQEIHPIWPYTRPKTKEGFFRKSEFAYDEHFDCYLCPNNQVLSYSTTNREGYREYKSNPSVCKTCPYLEKCTGSKNHTKVVTRHVWQDYYEEAEHLRYVPEHRELYERRKETIERNFADLKEKHGLRWTNYRGLERNQMQAMLVCAAMNLKKLANCLWRMGVSPLFHLCMSLFSLFHEEEQISKCNKMVVRQLSYNHFVNSLNRCTTMEFVFWIYVYLPINKKEIPISKTI</sequence>
<dbReference type="AlphaFoldDB" id="B7GMQ8"/>
<reference evidence="4 5" key="1">
    <citation type="journal article" date="2008" name="Genome Biol.">
        <title>Encapsulated in silica: genome, proteome and physiology of the thermophilic bacterium Anoxybacillus flavithermus WK1.</title>
        <authorList>
            <person name="Saw J.H."/>
            <person name="Mountain B.W."/>
            <person name="Feng L."/>
            <person name="Omelchenko M.V."/>
            <person name="Hou S."/>
            <person name="Saito J.A."/>
            <person name="Stott M.B."/>
            <person name="Li D."/>
            <person name="Zhao G."/>
            <person name="Wu J."/>
            <person name="Galperin M.Y."/>
            <person name="Koonin E.V."/>
            <person name="Makarova K.S."/>
            <person name="Wolf Y.I."/>
            <person name="Rigden D.J."/>
            <person name="Dunfield P.F."/>
            <person name="Wang L."/>
            <person name="Alam M."/>
        </authorList>
    </citation>
    <scope>NUCLEOTIDE SEQUENCE [LARGE SCALE GENOMIC DNA]</scope>
    <source>
        <strain evidence="5">DSM 21510 / WK1</strain>
    </source>
</reference>
<name>B7GMQ8_ANOFW</name>
<dbReference type="STRING" id="491915.Aflv_2807"/>
<dbReference type="eggNOG" id="COG3039">
    <property type="taxonomic scope" value="Bacteria"/>
</dbReference>
<feature type="domain" description="Transposase DDE" evidence="3">
    <location>
        <begin position="350"/>
        <end position="469"/>
    </location>
</feature>
<evidence type="ECO:0000259" key="2">
    <source>
        <dbReference type="Pfam" id="PF05598"/>
    </source>
</evidence>
<proteinExistence type="predicted"/>
<feature type="domain" description="Transposase InsH N-terminal" evidence="2">
    <location>
        <begin position="44"/>
        <end position="141"/>
    </location>
</feature>
<dbReference type="PATRIC" id="fig|491915.6.peg.2887"/>
<evidence type="ECO:0000313" key="4">
    <source>
        <dbReference type="EMBL" id="ACJ35160.1"/>
    </source>
</evidence>
<dbReference type="Pfam" id="PF13751">
    <property type="entry name" value="DDE_Tnp_1_6"/>
    <property type="match status" value="1"/>
</dbReference>
<evidence type="ECO:0000313" key="5">
    <source>
        <dbReference type="Proteomes" id="UP000000742"/>
    </source>
</evidence>
<organism evidence="4 5">
    <name type="scientific">Anoxybacillus flavithermus (strain DSM 21510 / WK1)</name>
    <dbReference type="NCBI Taxonomy" id="491915"/>
    <lineage>
        <taxon>Bacteria</taxon>
        <taxon>Bacillati</taxon>
        <taxon>Bacillota</taxon>
        <taxon>Bacilli</taxon>
        <taxon>Bacillales</taxon>
        <taxon>Anoxybacillaceae</taxon>
        <taxon>Anoxybacillus</taxon>
    </lineage>
</organism>
<protein>
    <submittedName>
        <fullName evidence="4">Transposase</fullName>
    </submittedName>
</protein>
<dbReference type="Pfam" id="PF05598">
    <property type="entry name" value="DUF772"/>
    <property type="match status" value="1"/>
</dbReference>
<dbReference type="NCBIfam" id="NF033551">
    <property type="entry name" value="transpos_IS1182"/>
    <property type="match status" value="1"/>
</dbReference>
<gene>
    <name evidence="4" type="ordered locus">Aflv_2807</name>
</gene>
<accession>B7GMQ8</accession>
<evidence type="ECO:0000256" key="1">
    <source>
        <dbReference type="SAM" id="MobiDB-lite"/>
    </source>
</evidence>
<dbReference type="InterPro" id="IPR047629">
    <property type="entry name" value="IS1182_transpos"/>
</dbReference>